<accession>A0A2S8FT24</accession>
<name>A0A2S8FT24_9BACT</name>
<comment type="caution">
    <text evidence="1">The sequence shown here is derived from an EMBL/GenBank/DDBJ whole genome shotgun (WGS) entry which is preliminary data.</text>
</comment>
<protein>
    <submittedName>
        <fullName evidence="1">Uncharacterized protein</fullName>
    </submittedName>
</protein>
<gene>
    <name evidence="1" type="ORF">C5Y83_10925</name>
</gene>
<dbReference type="AlphaFoldDB" id="A0A2S8FT24"/>
<organism evidence="1 2">
    <name type="scientific">Blastopirellula marina</name>
    <dbReference type="NCBI Taxonomy" id="124"/>
    <lineage>
        <taxon>Bacteria</taxon>
        <taxon>Pseudomonadati</taxon>
        <taxon>Planctomycetota</taxon>
        <taxon>Planctomycetia</taxon>
        <taxon>Pirellulales</taxon>
        <taxon>Pirellulaceae</taxon>
        <taxon>Blastopirellula</taxon>
    </lineage>
</organism>
<reference evidence="1 2" key="1">
    <citation type="submission" date="2018-02" db="EMBL/GenBank/DDBJ databases">
        <title>Comparative genomes isolates from brazilian mangrove.</title>
        <authorList>
            <person name="Araujo J.E."/>
            <person name="Taketani R.G."/>
            <person name="Silva M.C.P."/>
            <person name="Loureco M.V."/>
            <person name="Andreote F.D."/>
        </authorList>
    </citation>
    <scope>NUCLEOTIDE SEQUENCE [LARGE SCALE GENOMIC DNA]</scope>
    <source>
        <strain evidence="1 2">Hex-1 MGV</strain>
    </source>
</reference>
<evidence type="ECO:0000313" key="1">
    <source>
        <dbReference type="EMBL" id="PQO35331.1"/>
    </source>
</evidence>
<dbReference type="OrthoDB" id="9904311at2"/>
<dbReference type="EMBL" id="PUHY01000008">
    <property type="protein sequence ID" value="PQO35331.1"/>
    <property type="molecule type" value="Genomic_DNA"/>
</dbReference>
<proteinExistence type="predicted"/>
<sequence>MPVLKNTKKRSIVMHALTKYCAKQADRSLLKGGDKFDVDLQISGTIGKQKVEEICRGCLTVGHDQTKNTSYGIEPAKVIAWLLSVDPQKEKHLEQLRKMAESKSLGDAITADQEEQACLLLKQFNQAGDPKVSKGSVSFSPAKAAA</sequence>
<evidence type="ECO:0000313" key="2">
    <source>
        <dbReference type="Proteomes" id="UP000238322"/>
    </source>
</evidence>
<dbReference type="Proteomes" id="UP000238322">
    <property type="component" value="Unassembled WGS sequence"/>
</dbReference>
<dbReference type="RefSeq" id="WP_105329723.1">
    <property type="nucleotide sequence ID" value="NZ_PUHY01000008.1"/>
</dbReference>